<dbReference type="PANTHER" id="PTHR34660:SF3">
    <property type="entry name" value="RRM DOMAIN-CONTAINING PROTEIN"/>
    <property type="match status" value="1"/>
</dbReference>
<reference evidence="2" key="1">
    <citation type="submission" date="2022-07" db="EMBL/GenBank/DDBJ databases">
        <authorList>
            <person name="Macas J."/>
            <person name="Novak P."/>
            <person name="Neumann P."/>
        </authorList>
    </citation>
    <scope>NUCLEOTIDE SEQUENCE</scope>
</reference>
<accession>A0A9P0ZK44</accession>
<feature type="region of interest" description="Disordered" evidence="1">
    <location>
        <begin position="1"/>
        <end position="143"/>
    </location>
</feature>
<feature type="compositionally biased region" description="Pro residues" evidence="1">
    <location>
        <begin position="1"/>
        <end position="11"/>
    </location>
</feature>
<evidence type="ECO:0000313" key="2">
    <source>
        <dbReference type="EMBL" id="CAH9102062.1"/>
    </source>
</evidence>
<evidence type="ECO:0000256" key="1">
    <source>
        <dbReference type="SAM" id="MobiDB-lite"/>
    </source>
</evidence>
<name>A0A9P0ZK44_CUSEU</name>
<sequence length="343" mass="39542">MSRCFPFPPPGYEKKLRPEDVGILKEDKEKVKRHNKDKKDKKRERKEKKEKDKSDRKHKGKNRKDKHKDKREKHRGKKDKDKDQGIDKERSSISEEARLADNPSGIYSKADESKSVQELGRRIKDDEKGKKGNRFGEVNRDEQMDRFVGIQNFGFLGVDNNGKSMVANMCEANTNKFEGMPRPLGVVNTERKEEEEQPKGGNERMGHIKERGKSRGFDGKPWHSENHNRRTKKSPEDKDRKREEKEKVKGNNKVNNTEQDVFRAIATTDSIVVTNGEIPHVFRVKNNDAAPEGEIISKRKTVERNGLLHSKSFEAERIIKLCSPVTVGWKETLSGLPYQALLC</sequence>
<feature type="compositionally biased region" description="Basic residues" evidence="1">
    <location>
        <begin position="31"/>
        <end position="46"/>
    </location>
</feature>
<protein>
    <submittedName>
        <fullName evidence="2">Uncharacterized protein</fullName>
    </submittedName>
</protein>
<feature type="compositionally biased region" description="Basic and acidic residues" evidence="1">
    <location>
        <begin position="189"/>
        <end position="249"/>
    </location>
</feature>
<proteinExistence type="predicted"/>
<dbReference type="OrthoDB" id="1913135at2759"/>
<dbReference type="Proteomes" id="UP001152484">
    <property type="component" value="Unassembled WGS sequence"/>
</dbReference>
<dbReference type="PANTHER" id="PTHR34660">
    <property type="entry name" value="MYB-LIKE PROTEIN X"/>
    <property type="match status" value="1"/>
</dbReference>
<organism evidence="2 3">
    <name type="scientific">Cuscuta europaea</name>
    <name type="common">European dodder</name>
    <dbReference type="NCBI Taxonomy" id="41803"/>
    <lineage>
        <taxon>Eukaryota</taxon>
        <taxon>Viridiplantae</taxon>
        <taxon>Streptophyta</taxon>
        <taxon>Embryophyta</taxon>
        <taxon>Tracheophyta</taxon>
        <taxon>Spermatophyta</taxon>
        <taxon>Magnoliopsida</taxon>
        <taxon>eudicotyledons</taxon>
        <taxon>Gunneridae</taxon>
        <taxon>Pentapetalae</taxon>
        <taxon>asterids</taxon>
        <taxon>lamiids</taxon>
        <taxon>Solanales</taxon>
        <taxon>Convolvulaceae</taxon>
        <taxon>Cuscuteae</taxon>
        <taxon>Cuscuta</taxon>
        <taxon>Cuscuta subgen. Cuscuta</taxon>
    </lineage>
</organism>
<evidence type="ECO:0000313" key="3">
    <source>
        <dbReference type="Proteomes" id="UP001152484"/>
    </source>
</evidence>
<feature type="compositionally biased region" description="Basic and acidic residues" evidence="1">
    <location>
        <begin position="12"/>
        <end position="30"/>
    </location>
</feature>
<comment type="caution">
    <text evidence="2">The sequence shown here is derived from an EMBL/GenBank/DDBJ whole genome shotgun (WGS) entry which is preliminary data.</text>
</comment>
<feature type="compositionally biased region" description="Basic and acidic residues" evidence="1">
    <location>
        <begin position="78"/>
        <end position="99"/>
    </location>
</feature>
<keyword evidence="3" id="KW-1185">Reference proteome</keyword>
<feature type="region of interest" description="Disordered" evidence="1">
    <location>
        <begin position="189"/>
        <end position="254"/>
    </location>
</feature>
<dbReference type="EMBL" id="CAMAPE010000038">
    <property type="protein sequence ID" value="CAH9102062.1"/>
    <property type="molecule type" value="Genomic_DNA"/>
</dbReference>
<gene>
    <name evidence="2" type="ORF">CEURO_LOCUS15654</name>
</gene>
<feature type="compositionally biased region" description="Basic and acidic residues" evidence="1">
    <location>
        <begin position="109"/>
        <end position="130"/>
    </location>
</feature>
<feature type="compositionally biased region" description="Basic residues" evidence="1">
    <location>
        <begin position="56"/>
        <end position="77"/>
    </location>
</feature>
<dbReference type="AlphaFoldDB" id="A0A9P0ZK44"/>